<keyword evidence="2" id="KW-1185">Reference proteome</keyword>
<organism evidence="1 2">
    <name type="scientific">Amblyomma americanum</name>
    <name type="common">Lone star tick</name>
    <dbReference type="NCBI Taxonomy" id="6943"/>
    <lineage>
        <taxon>Eukaryota</taxon>
        <taxon>Metazoa</taxon>
        <taxon>Ecdysozoa</taxon>
        <taxon>Arthropoda</taxon>
        <taxon>Chelicerata</taxon>
        <taxon>Arachnida</taxon>
        <taxon>Acari</taxon>
        <taxon>Parasitiformes</taxon>
        <taxon>Ixodida</taxon>
        <taxon>Ixodoidea</taxon>
        <taxon>Ixodidae</taxon>
        <taxon>Amblyomminae</taxon>
        <taxon>Amblyomma</taxon>
    </lineage>
</organism>
<sequence length="88" mass="10015">MNQGRYTCYCKGATILTYTTCATSIYVFVNDDNYLFQPQKHMDQTVLLNVRFRKHSVVPCLSTHSGAKVQLWKDLGQGEMEEVLLAPP</sequence>
<proteinExistence type="predicted"/>
<dbReference type="AlphaFoldDB" id="A0AAQ4E256"/>
<name>A0AAQ4E256_AMBAM</name>
<evidence type="ECO:0000313" key="2">
    <source>
        <dbReference type="Proteomes" id="UP001321473"/>
    </source>
</evidence>
<protein>
    <submittedName>
        <fullName evidence="1">Uncharacterized protein</fullName>
    </submittedName>
</protein>
<gene>
    <name evidence="1" type="ORF">V5799_014739</name>
</gene>
<dbReference type="EMBL" id="JARKHS020023432">
    <property type="protein sequence ID" value="KAK8768796.1"/>
    <property type="molecule type" value="Genomic_DNA"/>
</dbReference>
<dbReference type="Proteomes" id="UP001321473">
    <property type="component" value="Unassembled WGS sequence"/>
</dbReference>
<evidence type="ECO:0000313" key="1">
    <source>
        <dbReference type="EMBL" id="KAK8768796.1"/>
    </source>
</evidence>
<accession>A0AAQ4E256</accession>
<reference evidence="1 2" key="1">
    <citation type="journal article" date="2023" name="Arcadia Sci">
        <title>De novo assembly of a long-read Amblyomma americanum tick genome.</title>
        <authorList>
            <person name="Chou S."/>
            <person name="Poskanzer K.E."/>
            <person name="Rollins M."/>
            <person name="Thuy-Boun P.S."/>
        </authorList>
    </citation>
    <scope>NUCLEOTIDE SEQUENCE [LARGE SCALE GENOMIC DNA]</scope>
    <source>
        <strain evidence="1">F_SG_1</strain>
        <tissue evidence="1">Salivary glands</tissue>
    </source>
</reference>
<comment type="caution">
    <text evidence="1">The sequence shown here is derived from an EMBL/GenBank/DDBJ whole genome shotgun (WGS) entry which is preliminary data.</text>
</comment>